<dbReference type="PRINTS" id="PR00139">
    <property type="entry name" value="ASNGLNASE"/>
</dbReference>
<dbReference type="Gene3D" id="3.40.50.40">
    <property type="match status" value="1"/>
</dbReference>
<evidence type="ECO:0000313" key="5">
    <source>
        <dbReference type="Proteomes" id="UP001549110"/>
    </source>
</evidence>
<dbReference type="GO" id="GO:0004067">
    <property type="term" value="F:asparaginase activity"/>
    <property type="evidence" value="ECO:0007669"/>
    <property type="project" value="UniProtKB-EC"/>
</dbReference>
<dbReference type="InterPro" id="IPR040919">
    <property type="entry name" value="Asparaginase_C"/>
</dbReference>
<comment type="caution">
    <text evidence="4">The sequence shown here is derived from an EMBL/GenBank/DDBJ whole genome shotgun (WGS) entry which is preliminary data.</text>
</comment>
<dbReference type="InterPro" id="IPR027475">
    <property type="entry name" value="Asparaginase/glutaminase_AS2"/>
</dbReference>
<keyword evidence="4" id="KW-0378">Hydrolase</keyword>
<dbReference type="SUPFAM" id="SSF53774">
    <property type="entry name" value="Glutaminase/Asparaginase"/>
    <property type="match status" value="1"/>
</dbReference>
<evidence type="ECO:0000313" key="4">
    <source>
        <dbReference type="EMBL" id="MET3525653.1"/>
    </source>
</evidence>
<dbReference type="PROSITE" id="PS51732">
    <property type="entry name" value="ASN_GLN_ASE_3"/>
    <property type="match status" value="1"/>
</dbReference>
<dbReference type="PIRSF" id="PIRSF001220">
    <property type="entry name" value="L-ASNase_gatD"/>
    <property type="match status" value="1"/>
</dbReference>
<dbReference type="Pfam" id="PF00710">
    <property type="entry name" value="Asparaginase"/>
    <property type="match status" value="1"/>
</dbReference>
<evidence type="ECO:0000256" key="1">
    <source>
        <dbReference type="PROSITE-ProRule" id="PRU10100"/>
    </source>
</evidence>
<dbReference type="PANTHER" id="PTHR11707">
    <property type="entry name" value="L-ASPARAGINASE"/>
    <property type="match status" value="1"/>
</dbReference>
<name>A0ABV2EF46_9CAUL</name>
<dbReference type="Proteomes" id="UP001549110">
    <property type="component" value="Unassembled WGS sequence"/>
</dbReference>
<dbReference type="InterPro" id="IPR037152">
    <property type="entry name" value="L-asparaginase_N_sf"/>
</dbReference>
<protein>
    <submittedName>
        <fullName evidence="4">L-asparaginase</fullName>
        <ecNumber evidence="4">3.5.1.1</ecNumber>
    </submittedName>
</protein>
<dbReference type="PANTHER" id="PTHR11707:SF28">
    <property type="entry name" value="60 KDA LYSOPHOSPHOLIPASE"/>
    <property type="match status" value="1"/>
</dbReference>
<dbReference type="InterPro" id="IPR027473">
    <property type="entry name" value="L-asparaginase_C"/>
</dbReference>
<dbReference type="EC" id="3.5.1.1" evidence="4"/>
<sequence>MSQVLVLDAGGTISSAPAANGALAGGQALAAALGDAAADLRIERVYAGLSEEMSLTQAGEVVAAALAAAEREDVAAVVVTHGTDTMEETAFLADIHWTSAKPIVFTGAQRSPGQPGFDGLDNLRDAFALAQKPEAHGLGAWIVFGGYALPARGAFKRHTSALDGFAHRMGLGVTLRQPLPRRVRPAPLPFGPCDEHVDLIGLGLGANGRLIDSAVAGGERGLVLEGLGRGNAGPVVAEAVSRAIAAGVAVAVTSRCAEGDVSPDYATGRRLADAGAVFCNDLSPSQSRILLARMLALHGEAGPALDAFRRWLSAG</sequence>
<feature type="domain" description="Asparaginase/glutaminase C-terminal" evidence="3">
    <location>
        <begin position="196"/>
        <end position="297"/>
    </location>
</feature>
<dbReference type="RefSeq" id="WP_354297195.1">
    <property type="nucleotide sequence ID" value="NZ_JBEPLU010000001.1"/>
</dbReference>
<organism evidence="4 5">
    <name type="scientific">Phenylobacterium koreense</name>
    <dbReference type="NCBI Taxonomy" id="266125"/>
    <lineage>
        <taxon>Bacteria</taxon>
        <taxon>Pseudomonadati</taxon>
        <taxon>Pseudomonadota</taxon>
        <taxon>Alphaproteobacteria</taxon>
        <taxon>Caulobacterales</taxon>
        <taxon>Caulobacteraceae</taxon>
        <taxon>Phenylobacterium</taxon>
    </lineage>
</organism>
<evidence type="ECO:0000259" key="3">
    <source>
        <dbReference type="Pfam" id="PF17763"/>
    </source>
</evidence>
<dbReference type="PROSITE" id="PS00917">
    <property type="entry name" value="ASN_GLN_ASE_2"/>
    <property type="match status" value="1"/>
</dbReference>
<proteinExistence type="predicted"/>
<dbReference type="Pfam" id="PF17763">
    <property type="entry name" value="Asparaginase_C"/>
    <property type="match status" value="1"/>
</dbReference>
<dbReference type="SFLD" id="SFLDS00057">
    <property type="entry name" value="Glutaminase/Asparaginase"/>
    <property type="match status" value="1"/>
</dbReference>
<feature type="domain" description="L-asparaginase N-terminal" evidence="2">
    <location>
        <begin position="3"/>
        <end position="166"/>
    </location>
</feature>
<evidence type="ECO:0000259" key="2">
    <source>
        <dbReference type="Pfam" id="PF00710"/>
    </source>
</evidence>
<dbReference type="EMBL" id="JBEPLU010000001">
    <property type="protein sequence ID" value="MET3525653.1"/>
    <property type="molecule type" value="Genomic_DNA"/>
</dbReference>
<accession>A0ABV2EF46</accession>
<feature type="active site" evidence="1">
    <location>
        <position position="83"/>
    </location>
</feature>
<dbReference type="PIRSF" id="PIRSF500176">
    <property type="entry name" value="L_ASNase"/>
    <property type="match status" value="1"/>
</dbReference>
<dbReference type="InterPro" id="IPR027474">
    <property type="entry name" value="L-asparaginase_N"/>
</dbReference>
<keyword evidence="5" id="KW-1185">Reference proteome</keyword>
<gene>
    <name evidence="4" type="ORF">ABID41_000748</name>
</gene>
<dbReference type="SMART" id="SM00870">
    <property type="entry name" value="Asparaginase"/>
    <property type="match status" value="1"/>
</dbReference>
<dbReference type="InterPro" id="IPR006034">
    <property type="entry name" value="Asparaginase/glutaminase-like"/>
</dbReference>
<reference evidence="4 5" key="1">
    <citation type="submission" date="2024-06" db="EMBL/GenBank/DDBJ databases">
        <title>Genomic Encyclopedia of Type Strains, Phase IV (KMG-IV): sequencing the most valuable type-strain genomes for metagenomic binning, comparative biology and taxonomic classification.</title>
        <authorList>
            <person name="Goeker M."/>
        </authorList>
    </citation>
    <scope>NUCLEOTIDE SEQUENCE [LARGE SCALE GENOMIC DNA]</scope>
    <source>
        <strain evidence="4 5">DSM 17809</strain>
    </source>
</reference>
<dbReference type="InterPro" id="IPR036152">
    <property type="entry name" value="Asp/glu_Ase-like_sf"/>
</dbReference>
<dbReference type="Gene3D" id="3.40.50.1170">
    <property type="entry name" value="L-asparaginase, N-terminal domain"/>
    <property type="match status" value="1"/>
</dbReference>